<feature type="region of interest" description="Disordered" evidence="1">
    <location>
        <begin position="214"/>
        <end position="234"/>
    </location>
</feature>
<keyword evidence="3" id="KW-1185">Reference proteome</keyword>
<name>A0A4W3H3A4_CALMI</name>
<feature type="region of interest" description="Disordered" evidence="1">
    <location>
        <begin position="89"/>
        <end position="120"/>
    </location>
</feature>
<sequence>CTTETFSPRNTHYVVCVRAVVMTRDDSSGGWVPHGGAGLSHVRICRTALTGVGSHRSFLIRGERLRDQAVGTNPANTSHRRYCWQERRGDCERGGGGGAEDSSVPHKQSESSPNSRKEMLPKHIVTSESSSSCYLRSPSSQQSGCVSHADGRLALQVSVRAMPHLAVEEHVELEVEGREPSWVGKGYEDYRRAIVPDKTEPCVHFAKGEAGEEAGCGVSPSPRRGKAAGETLGVEEEEDAPPSRCVYCRDIFQDQENGRGRCEDAPDPLWRCVHQASCMWCAESMLYHCMSDSEGEFSAACSCGAPSGRCCARWLALSALSLLAPCMCCYPLLRACHHCGQRGGCCGGRHKAAH</sequence>
<reference evidence="3" key="3">
    <citation type="journal article" date="2014" name="Nature">
        <title>Elephant shark genome provides unique insights into gnathostome evolution.</title>
        <authorList>
            <consortium name="International Elephant Shark Genome Sequencing Consortium"/>
            <person name="Venkatesh B."/>
            <person name="Lee A.P."/>
            <person name="Ravi V."/>
            <person name="Maurya A.K."/>
            <person name="Lian M.M."/>
            <person name="Swann J.B."/>
            <person name="Ohta Y."/>
            <person name="Flajnik M.F."/>
            <person name="Sutoh Y."/>
            <person name="Kasahara M."/>
            <person name="Hoon S."/>
            <person name="Gangu V."/>
            <person name="Roy S.W."/>
            <person name="Irimia M."/>
            <person name="Korzh V."/>
            <person name="Kondrychyn I."/>
            <person name="Lim Z.W."/>
            <person name="Tay B.H."/>
            <person name="Tohari S."/>
            <person name="Kong K.W."/>
            <person name="Ho S."/>
            <person name="Lorente-Galdos B."/>
            <person name="Quilez J."/>
            <person name="Marques-Bonet T."/>
            <person name="Raney B.J."/>
            <person name="Ingham P.W."/>
            <person name="Tay A."/>
            <person name="Hillier L.W."/>
            <person name="Minx P."/>
            <person name="Boehm T."/>
            <person name="Wilson R.K."/>
            <person name="Brenner S."/>
            <person name="Warren W.C."/>
        </authorList>
    </citation>
    <scope>NUCLEOTIDE SEQUENCE [LARGE SCALE GENOMIC DNA]</scope>
</reference>
<evidence type="ECO:0000313" key="3">
    <source>
        <dbReference type="Proteomes" id="UP000314986"/>
    </source>
</evidence>
<feature type="compositionally biased region" description="Basic and acidic residues" evidence="1">
    <location>
        <begin position="103"/>
        <end position="120"/>
    </location>
</feature>
<dbReference type="PANTHER" id="PTHR11202">
    <property type="entry name" value="SPROUTY-RELATED, EVH1 DOMAIN-CONTAINING PROTEIN FAMILY MEMBER"/>
    <property type="match status" value="1"/>
</dbReference>
<dbReference type="GO" id="GO:0019901">
    <property type="term" value="F:protein kinase binding"/>
    <property type="evidence" value="ECO:0007669"/>
    <property type="project" value="TreeGrafter"/>
</dbReference>
<dbReference type="GeneTree" id="ENSGT00940000161445"/>
<dbReference type="Gene3D" id="2.30.29.30">
    <property type="entry name" value="Pleckstrin-homology domain (PH domain)/Phosphotyrosine-binding domain (PTB)"/>
    <property type="match status" value="1"/>
</dbReference>
<dbReference type="GO" id="GO:0043409">
    <property type="term" value="P:negative regulation of MAPK cascade"/>
    <property type="evidence" value="ECO:0007669"/>
    <property type="project" value="TreeGrafter"/>
</dbReference>
<dbReference type="InterPro" id="IPR007875">
    <property type="entry name" value="Sprouty"/>
</dbReference>
<reference evidence="2" key="5">
    <citation type="submission" date="2025-09" db="UniProtKB">
        <authorList>
            <consortium name="Ensembl"/>
        </authorList>
    </citation>
    <scope>IDENTIFICATION</scope>
</reference>
<dbReference type="OMA" id="PLHACHT"/>
<accession>A0A4W3H3A4</accession>
<dbReference type="InParanoid" id="A0A4W3H3A4"/>
<dbReference type="AlphaFoldDB" id="A0A4W3H3A4"/>
<dbReference type="Pfam" id="PF05210">
    <property type="entry name" value="Sprouty"/>
    <property type="match status" value="1"/>
</dbReference>
<protein>
    <submittedName>
        <fullName evidence="2">Sprouty related EVH1 domain containing 3</fullName>
    </submittedName>
</protein>
<reference evidence="3" key="1">
    <citation type="journal article" date="2006" name="Science">
        <title>Ancient noncoding elements conserved in the human genome.</title>
        <authorList>
            <person name="Venkatesh B."/>
            <person name="Kirkness E.F."/>
            <person name="Loh Y.H."/>
            <person name="Halpern A.L."/>
            <person name="Lee A.P."/>
            <person name="Johnson J."/>
            <person name="Dandona N."/>
            <person name="Viswanathan L.D."/>
            <person name="Tay A."/>
            <person name="Venter J.C."/>
            <person name="Strausberg R.L."/>
            <person name="Brenner S."/>
        </authorList>
    </citation>
    <scope>NUCLEOTIDE SEQUENCE [LARGE SCALE GENOMIC DNA]</scope>
</reference>
<organism evidence="2 3">
    <name type="scientific">Callorhinchus milii</name>
    <name type="common">Ghost shark</name>
    <dbReference type="NCBI Taxonomy" id="7868"/>
    <lineage>
        <taxon>Eukaryota</taxon>
        <taxon>Metazoa</taxon>
        <taxon>Chordata</taxon>
        <taxon>Craniata</taxon>
        <taxon>Vertebrata</taxon>
        <taxon>Chondrichthyes</taxon>
        <taxon>Holocephali</taxon>
        <taxon>Chimaeriformes</taxon>
        <taxon>Callorhinchidae</taxon>
        <taxon>Callorhinchus</taxon>
    </lineage>
</organism>
<dbReference type="STRING" id="7868.ENSCMIP00000009830"/>
<dbReference type="Proteomes" id="UP000314986">
    <property type="component" value="Unassembled WGS sequence"/>
</dbReference>
<evidence type="ECO:0000256" key="1">
    <source>
        <dbReference type="SAM" id="MobiDB-lite"/>
    </source>
</evidence>
<dbReference type="PROSITE" id="PS51227">
    <property type="entry name" value="SPR"/>
    <property type="match status" value="1"/>
</dbReference>
<dbReference type="GO" id="GO:0016020">
    <property type="term" value="C:membrane"/>
    <property type="evidence" value="ECO:0007669"/>
    <property type="project" value="InterPro"/>
</dbReference>
<reference evidence="2" key="4">
    <citation type="submission" date="2025-08" db="UniProtKB">
        <authorList>
            <consortium name="Ensembl"/>
        </authorList>
    </citation>
    <scope>IDENTIFICATION</scope>
</reference>
<dbReference type="PANTHER" id="PTHR11202:SF19">
    <property type="entry name" value="SPROUTY-RELATED, EVH1 DOMAIN-CONTAINING PROTEIN 3"/>
    <property type="match status" value="1"/>
</dbReference>
<evidence type="ECO:0000313" key="2">
    <source>
        <dbReference type="Ensembl" id="ENSCMIP00000009830.1"/>
    </source>
</evidence>
<dbReference type="SUPFAM" id="SSF50729">
    <property type="entry name" value="PH domain-like"/>
    <property type="match status" value="1"/>
</dbReference>
<reference evidence="3" key="2">
    <citation type="journal article" date="2007" name="PLoS Biol.">
        <title>Survey sequencing and comparative analysis of the elephant shark (Callorhinchus milii) genome.</title>
        <authorList>
            <person name="Venkatesh B."/>
            <person name="Kirkness E.F."/>
            <person name="Loh Y.H."/>
            <person name="Halpern A.L."/>
            <person name="Lee A.P."/>
            <person name="Johnson J."/>
            <person name="Dandona N."/>
            <person name="Viswanathan L.D."/>
            <person name="Tay A."/>
            <person name="Venter J.C."/>
            <person name="Strausberg R.L."/>
            <person name="Brenner S."/>
        </authorList>
    </citation>
    <scope>NUCLEOTIDE SEQUENCE [LARGE SCALE GENOMIC DNA]</scope>
</reference>
<dbReference type="InterPro" id="IPR011993">
    <property type="entry name" value="PH-like_dom_sf"/>
</dbReference>
<proteinExistence type="predicted"/>
<dbReference type="Ensembl" id="ENSCMIT00000010092.1">
    <property type="protein sequence ID" value="ENSCMIP00000009830.1"/>
    <property type="gene ID" value="ENSCMIG00000005185.1"/>
</dbReference>